<evidence type="ECO:0000313" key="2">
    <source>
        <dbReference type="EMBL" id="KRX17726.1"/>
    </source>
</evidence>
<comment type="caution">
    <text evidence="2">The sequence shown here is derived from an EMBL/GenBank/DDBJ whole genome shotgun (WGS) entry which is preliminary data.</text>
</comment>
<protein>
    <submittedName>
        <fullName evidence="2">Uncharacterized protein</fullName>
    </submittedName>
</protein>
<organism evidence="2 3">
    <name type="scientific">Trichinella nelsoni</name>
    <dbReference type="NCBI Taxonomy" id="6336"/>
    <lineage>
        <taxon>Eukaryota</taxon>
        <taxon>Metazoa</taxon>
        <taxon>Ecdysozoa</taxon>
        <taxon>Nematoda</taxon>
        <taxon>Enoplea</taxon>
        <taxon>Dorylaimia</taxon>
        <taxon>Trichinellida</taxon>
        <taxon>Trichinellidae</taxon>
        <taxon>Trichinella</taxon>
    </lineage>
</organism>
<sequence>MGSVRLEEKSTTRQRLKRPGQCLKKPGNSTGDQFVIFVMDRQNSLTLRKTNRRDKTILNANQLCDDDMLTYSSNGSSLKTQQQQQQQQNSTSIFAEFRSIRRDFQWQIHNASTKQLRYSMSKPTTRCQPPTLQGWQILSISLINCRMRWNPIEKSIPR</sequence>
<evidence type="ECO:0000256" key="1">
    <source>
        <dbReference type="SAM" id="MobiDB-lite"/>
    </source>
</evidence>
<evidence type="ECO:0000313" key="3">
    <source>
        <dbReference type="Proteomes" id="UP000054630"/>
    </source>
</evidence>
<proteinExistence type="predicted"/>
<name>A0A0V0RTB2_9BILA</name>
<dbReference type="EMBL" id="JYDL01000083">
    <property type="protein sequence ID" value="KRX17726.1"/>
    <property type="molecule type" value="Genomic_DNA"/>
</dbReference>
<feature type="region of interest" description="Disordered" evidence="1">
    <location>
        <begin position="1"/>
        <end position="27"/>
    </location>
</feature>
<accession>A0A0V0RTB2</accession>
<dbReference type="Proteomes" id="UP000054630">
    <property type="component" value="Unassembled WGS sequence"/>
</dbReference>
<reference evidence="2 3" key="1">
    <citation type="submission" date="2015-01" db="EMBL/GenBank/DDBJ databases">
        <title>Evolution of Trichinella species and genotypes.</title>
        <authorList>
            <person name="Korhonen P.K."/>
            <person name="Edoardo P."/>
            <person name="Giuseppe L.R."/>
            <person name="Gasser R.B."/>
        </authorList>
    </citation>
    <scope>NUCLEOTIDE SEQUENCE [LARGE SCALE GENOMIC DNA]</scope>
    <source>
        <strain evidence="2">ISS37</strain>
    </source>
</reference>
<feature type="compositionally biased region" description="Basic and acidic residues" evidence="1">
    <location>
        <begin position="1"/>
        <end position="11"/>
    </location>
</feature>
<dbReference type="AlphaFoldDB" id="A0A0V0RTB2"/>
<gene>
    <name evidence="2" type="ORF">T07_6409</name>
</gene>
<keyword evidence="3" id="KW-1185">Reference proteome</keyword>